<proteinExistence type="predicted"/>
<gene>
    <name evidence="1" type="ORF">A6R68_16319</name>
</gene>
<reference evidence="1 2" key="1">
    <citation type="submission" date="2016-06" db="EMBL/GenBank/DDBJ databases">
        <title>The Draft Genome Sequence and Annotation of the Desert Woodrat Neotoma lepida.</title>
        <authorList>
            <person name="Campbell M."/>
            <person name="Oakeson K.F."/>
            <person name="Yandell M."/>
            <person name="Halpert J.R."/>
            <person name="Dearing D."/>
        </authorList>
    </citation>
    <scope>NUCLEOTIDE SEQUENCE [LARGE SCALE GENOMIC DNA]</scope>
    <source>
        <strain evidence="1">417</strain>
        <tissue evidence="1">Liver</tissue>
    </source>
</reference>
<comment type="caution">
    <text evidence="1">The sequence shown here is derived from an EMBL/GenBank/DDBJ whole genome shotgun (WGS) entry which is preliminary data.</text>
</comment>
<keyword evidence="2" id="KW-1185">Reference proteome</keyword>
<dbReference type="EMBL" id="LZPO01034124">
    <property type="protein sequence ID" value="OBS77212.1"/>
    <property type="molecule type" value="Genomic_DNA"/>
</dbReference>
<accession>A0A1A6HHU2</accession>
<evidence type="ECO:0000313" key="1">
    <source>
        <dbReference type="EMBL" id="OBS77212.1"/>
    </source>
</evidence>
<protein>
    <submittedName>
        <fullName evidence="1">Uncharacterized protein</fullName>
    </submittedName>
</protein>
<name>A0A1A6HHU2_NEOLE</name>
<sequence length="12" mass="1541">MSLHSLWTQKFY</sequence>
<dbReference type="Proteomes" id="UP000092124">
    <property type="component" value="Unassembled WGS sequence"/>
</dbReference>
<evidence type="ECO:0000313" key="2">
    <source>
        <dbReference type="Proteomes" id="UP000092124"/>
    </source>
</evidence>
<organism evidence="1 2">
    <name type="scientific">Neotoma lepida</name>
    <name type="common">Desert woodrat</name>
    <dbReference type="NCBI Taxonomy" id="56216"/>
    <lineage>
        <taxon>Eukaryota</taxon>
        <taxon>Metazoa</taxon>
        <taxon>Chordata</taxon>
        <taxon>Craniata</taxon>
        <taxon>Vertebrata</taxon>
        <taxon>Euteleostomi</taxon>
        <taxon>Mammalia</taxon>
        <taxon>Eutheria</taxon>
        <taxon>Euarchontoglires</taxon>
        <taxon>Glires</taxon>
        <taxon>Rodentia</taxon>
        <taxon>Myomorpha</taxon>
        <taxon>Muroidea</taxon>
        <taxon>Cricetidae</taxon>
        <taxon>Neotominae</taxon>
        <taxon>Neotoma</taxon>
    </lineage>
</organism>